<dbReference type="InterPro" id="IPR043519">
    <property type="entry name" value="NT_sf"/>
</dbReference>
<dbReference type="PANTHER" id="PTHR33933:SF3">
    <property type="entry name" value="PROTEIN ADENYLYLTRANSFERASE MJ0604-RELATED"/>
    <property type="match status" value="1"/>
</dbReference>
<dbReference type="AlphaFoldDB" id="A0ABD5NTJ4"/>
<dbReference type="Proteomes" id="UP001595846">
    <property type="component" value="Unassembled WGS sequence"/>
</dbReference>
<dbReference type="Pfam" id="PF01909">
    <property type="entry name" value="NTP_transf_2"/>
    <property type="match status" value="1"/>
</dbReference>
<accession>A0ABD5NTJ4</accession>
<dbReference type="InterPro" id="IPR002934">
    <property type="entry name" value="Polymerase_NTP_transf_dom"/>
</dbReference>
<feature type="domain" description="Polymerase nucleotidyl transferase" evidence="1">
    <location>
        <begin position="19"/>
        <end position="95"/>
    </location>
</feature>
<sequence>MEPPAETTHRRAAEAFGRAVRDRFDDELEAIHRFGSVVRGDERGVDSDVDLLVVLSDDADESRVTTDIRAFAYDIELDYGVVLSQVVRTRSALERDQNKPFVRTVTRTGQTLSG</sequence>
<dbReference type="RefSeq" id="WP_256532502.1">
    <property type="nucleotide sequence ID" value="NZ_CP101824.1"/>
</dbReference>
<dbReference type="Gene3D" id="3.30.460.10">
    <property type="entry name" value="Beta Polymerase, domain 2"/>
    <property type="match status" value="1"/>
</dbReference>
<dbReference type="SUPFAM" id="SSF81301">
    <property type="entry name" value="Nucleotidyltransferase"/>
    <property type="match status" value="1"/>
</dbReference>
<evidence type="ECO:0000313" key="2">
    <source>
        <dbReference type="EMBL" id="MFC3960222.1"/>
    </source>
</evidence>
<proteinExistence type="predicted"/>
<evidence type="ECO:0000259" key="1">
    <source>
        <dbReference type="Pfam" id="PF01909"/>
    </source>
</evidence>
<gene>
    <name evidence="2" type="ORF">ACFOUR_17850</name>
</gene>
<evidence type="ECO:0000313" key="3">
    <source>
        <dbReference type="Proteomes" id="UP001595846"/>
    </source>
</evidence>
<dbReference type="EMBL" id="JBHSAQ010000016">
    <property type="protein sequence ID" value="MFC3960222.1"/>
    <property type="molecule type" value="Genomic_DNA"/>
</dbReference>
<reference evidence="2 3" key="1">
    <citation type="journal article" date="2019" name="Int. J. Syst. Evol. Microbiol.">
        <title>The Global Catalogue of Microorganisms (GCM) 10K type strain sequencing project: providing services to taxonomists for standard genome sequencing and annotation.</title>
        <authorList>
            <consortium name="The Broad Institute Genomics Platform"/>
            <consortium name="The Broad Institute Genome Sequencing Center for Infectious Disease"/>
            <person name="Wu L."/>
            <person name="Ma J."/>
        </authorList>
    </citation>
    <scope>NUCLEOTIDE SEQUENCE [LARGE SCALE GENOMIC DNA]</scope>
    <source>
        <strain evidence="2 3">IBRC-M 10256</strain>
    </source>
</reference>
<keyword evidence="3" id="KW-1185">Reference proteome</keyword>
<dbReference type="GeneID" id="73901591"/>
<dbReference type="CDD" id="cd05403">
    <property type="entry name" value="NT_KNTase_like"/>
    <property type="match status" value="1"/>
</dbReference>
<name>A0ABD5NTJ4_9EURY</name>
<protein>
    <submittedName>
        <fullName evidence="2">Nucleotidyltransferase domain-containing protein</fullName>
    </submittedName>
</protein>
<dbReference type="InterPro" id="IPR052548">
    <property type="entry name" value="Type_VII_TA_antitoxin"/>
</dbReference>
<dbReference type="PANTHER" id="PTHR33933">
    <property type="entry name" value="NUCLEOTIDYLTRANSFERASE"/>
    <property type="match status" value="1"/>
</dbReference>
<organism evidence="2 3">
    <name type="scientific">Halovivax cerinus</name>
    <dbReference type="NCBI Taxonomy" id="1487865"/>
    <lineage>
        <taxon>Archaea</taxon>
        <taxon>Methanobacteriati</taxon>
        <taxon>Methanobacteriota</taxon>
        <taxon>Stenosarchaea group</taxon>
        <taxon>Halobacteria</taxon>
        <taxon>Halobacteriales</taxon>
        <taxon>Natrialbaceae</taxon>
        <taxon>Halovivax</taxon>
    </lineage>
</organism>
<comment type="caution">
    <text evidence="2">The sequence shown here is derived from an EMBL/GenBank/DDBJ whole genome shotgun (WGS) entry which is preliminary data.</text>
</comment>